<dbReference type="GO" id="GO:0003677">
    <property type="term" value="F:DNA binding"/>
    <property type="evidence" value="ECO:0007669"/>
    <property type="project" value="UniProtKB-KW"/>
</dbReference>
<dbReference type="GO" id="GO:0016987">
    <property type="term" value="F:sigma factor activity"/>
    <property type="evidence" value="ECO:0007669"/>
    <property type="project" value="UniProtKB-KW"/>
</dbReference>
<evidence type="ECO:0000259" key="7">
    <source>
        <dbReference type="Pfam" id="PF08281"/>
    </source>
</evidence>
<evidence type="ECO:0000256" key="1">
    <source>
        <dbReference type="ARBA" id="ARBA00010641"/>
    </source>
</evidence>
<evidence type="ECO:0000256" key="2">
    <source>
        <dbReference type="ARBA" id="ARBA00023015"/>
    </source>
</evidence>
<name>A0A1Z4KIU8_ANAVA</name>
<dbReference type="Pfam" id="PF04542">
    <property type="entry name" value="Sigma70_r2"/>
    <property type="match status" value="1"/>
</dbReference>
<dbReference type="PANTHER" id="PTHR43133">
    <property type="entry name" value="RNA POLYMERASE ECF-TYPE SIGMA FACTO"/>
    <property type="match status" value="1"/>
</dbReference>
<keyword evidence="3" id="KW-0731">Sigma factor</keyword>
<organism evidence="8 9">
    <name type="scientific">Trichormus variabilis NIES-23</name>
    <dbReference type="NCBI Taxonomy" id="1973479"/>
    <lineage>
        <taxon>Bacteria</taxon>
        <taxon>Bacillati</taxon>
        <taxon>Cyanobacteriota</taxon>
        <taxon>Cyanophyceae</taxon>
        <taxon>Nostocales</taxon>
        <taxon>Nostocaceae</taxon>
        <taxon>Trichormus</taxon>
    </lineage>
</organism>
<evidence type="ECO:0000259" key="6">
    <source>
        <dbReference type="Pfam" id="PF04542"/>
    </source>
</evidence>
<dbReference type="CDD" id="cd06171">
    <property type="entry name" value="Sigma70_r4"/>
    <property type="match status" value="1"/>
</dbReference>
<accession>A0A1Z4KIU8</accession>
<evidence type="ECO:0000256" key="4">
    <source>
        <dbReference type="ARBA" id="ARBA00023125"/>
    </source>
</evidence>
<sequence length="276" mass="31487">MADEQKESPRTRLTLCVRTNAPNIQEVSVTVLNPSRNSGTSGPLAGLIDRDELTPVRSMSQSITVSWSTVDARCPEASVQVDKLSNHDLILRCQVGLRPDRVAFAELLRRYQTQVDRVLYHLAPDWSDRADLAQEVWIRVYRNINRLQEPSKFRGWLSRIATNLFYDELRKRKRVVSPLSLDAPRSVDDGEMDWEIAGDTPGPEEELTTREFYEQLREAIADLPEVFRTTIVLREIEGMAYEEIAEITGVSLGTVKSRIARARSRLQTQLQTYLDA</sequence>
<protein>
    <submittedName>
        <fullName evidence="8">RNA polymerase sigma-E factor</fullName>
    </submittedName>
</protein>
<dbReference type="SUPFAM" id="SSF88946">
    <property type="entry name" value="Sigma2 domain of RNA polymerase sigma factors"/>
    <property type="match status" value="1"/>
</dbReference>
<dbReference type="AlphaFoldDB" id="A0A1Z4KIU8"/>
<evidence type="ECO:0000313" key="9">
    <source>
        <dbReference type="Proteomes" id="UP000217507"/>
    </source>
</evidence>
<dbReference type="GO" id="GO:0006352">
    <property type="term" value="P:DNA-templated transcription initiation"/>
    <property type="evidence" value="ECO:0007669"/>
    <property type="project" value="InterPro"/>
</dbReference>
<gene>
    <name evidence="8" type="ORF">NIES23_16990</name>
</gene>
<dbReference type="Gene3D" id="1.10.10.10">
    <property type="entry name" value="Winged helix-like DNA-binding domain superfamily/Winged helix DNA-binding domain"/>
    <property type="match status" value="1"/>
</dbReference>
<dbReference type="InterPro" id="IPR036388">
    <property type="entry name" value="WH-like_DNA-bd_sf"/>
</dbReference>
<evidence type="ECO:0000256" key="3">
    <source>
        <dbReference type="ARBA" id="ARBA00023082"/>
    </source>
</evidence>
<feature type="domain" description="RNA polymerase sigma factor 70 region 4 type 2" evidence="7">
    <location>
        <begin position="214"/>
        <end position="266"/>
    </location>
</feature>
<keyword evidence="4" id="KW-0238">DNA-binding</keyword>
<dbReference type="PANTHER" id="PTHR43133:SF8">
    <property type="entry name" value="RNA POLYMERASE SIGMA FACTOR HI_1459-RELATED"/>
    <property type="match status" value="1"/>
</dbReference>
<dbReference type="NCBIfam" id="TIGR02937">
    <property type="entry name" value="sigma70-ECF"/>
    <property type="match status" value="1"/>
</dbReference>
<dbReference type="InterPro" id="IPR014284">
    <property type="entry name" value="RNA_pol_sigma-70_dom"/>
</dbReference>
<keyword evidence="2" id="KW-0805">Transcription regulation</keyword>
<dbReference type="Pfam" id="PF08281">
    <property type="entry name" value="Sigma70_r4_2"/>
    <property type="match status" value="1"/>
</dbReference>
<feature type="domain" description="RNA polymerase sigma-70 region 2" evidence="6">
    <location>
        <begin position="107"/>
        <end position="174"/>
    </location>
</feature>
<dbReference type="InterPro" id="IPR007627">
    <property type="entry name" value="RNA_pol_sigma70_r2"/>
</dbReference>
<dbReference type="InterPro" id="IPR039425">
    <property type="entry name" value="RNA_pol_sigma-70-like"/>
</dbReference>
<dbReference type="EMBL" id="AP018216">
    <property type="protein sequence ID" value="BAY68909.1"/>
    <property type="molecule type" value="Genomic_DNA"/>
</dbReference>
<keyword evidence="5" id="KW-0804">Transcription</keyword>
<dbReference type="InterPro" id="IPR013324">
    <property type="entry name" value="RNA_pol_sigma_r3/r4-like"/>
</dbReference>
<evidence type="ECO:0000313" key="8">
    <source>
        <dbReference type="EMBL" id="BAY68909.1"/>
    </source>
</evidence>
<dbReference type="Proteomes" id="UP000217507">
    <property type="component" value="Chromosome"/>
</dbReference>
<comment type="similarity">
    <text evidence="1">Belongs to the sigma-70 factor family. ECF subfamily.</text>
</comment>
<proteinExistence type="inferred from homology"/>
<dbReference type="Gene3D" id="1.10.1740.10">
    <property type="match status" value="1"/>
</dbReference>
<dbReference type="SUPFAM" id="SSF88659">
    <property type="entry name" value="Sigma3 and sigma4 domains of RNA polymerase sigma factors"/>
    <property type="match status" value="1"/>
</dbReference>
<dbReference type="InterPro" id="IPR013249">
    <property type="entry name" value="RNA_pol_sigma70_r4_t2"/>
</dbReference>
<reference evidence="8 9" key="1">
    <citation type="submission" date="2017-06" db="EMBL/GenBank/DDBJ databases">
        <title>Genome sequencing of cyanobaciteial culture collection at National Institute for Environmental Studies (NIES).</title>
        <authorList>
            <person name="Hirose Y."/>
            <person name="Shimura Y."/>
            <person name="Fujisawa T."/>
            <person name="Nakamura Y."/>
            <person name="Kawachi M."/>
        </authorList>
    </citation>
    <scope>NUCLEOTIDE SEQUENCE [LARGE SCALE GENOMIC DNA]</scope>
    <source>
        <strain evidence="8 9">NIES-23</strain>
    </source>
</reference>
<evidence type="ECO:0000256" key="5">
    <source>
        <dbReference type="ARBA" id="ARBA00023163"/>
    </source>
</evidence>
<dbReference type="InterPro" id="IPR013325">
    <property type="entry name" value="RNA_pol_sigma_r2"/>
</dbReference>